<gene>
    <name evidence="2" type="ORF">pkur_cds_799</name>
</gene>
<proteinExistence type="predicted"/>
<dbReference type="EMBL" id="ON887157">
    <property type="protein sequence ID" value="WBR14973.1"/>
    <property type="molecule type" value="Genomic_DNA"/>
</dbReference>
<evidence type="ECO:0000313" key="2">
    <source>
        <dbReference type="EMBL" id="WBR14973.1"/>
    </source>
</evidence>
<accession>A0AA95EHI0</accession>
<name>A0AA95EHI0_9VIRU</name>
<feature type="compositionally biased region" description="Low complexity" evidence="1">
    <location>
        <begin position="127"/>
        <end position="138"/>
    </location>
</feature>
<feature type="region of interest" description="Disordered" evidence="1">
    <location>
        <begin position="118"/>
        <end position="146"/>
    </location>
</feature>
<dbReference type="Proteomes" id="UP001185135">
    <property type="component" value="Segment"/>
</dbReference>
<evidence type="ECO:0000313" key="3">
    <source>
        <dbReference type="Proteomes" id="UP001185135"/>
    </source>
</evidence>
<evidence type="ECO:0000256" key="1">
    <source>
        <dbReference type="SAM" id="MobiDB-lite"/>
    </source>
</evidence>
<organism evidence="2 3">
    <name type="scientific">Pandoravirus kuranda</name>
    <dbReference type="NCBI Taxonomy" id="3019033"/>
    <lineage>
        <taxon>Viruses</taxon>
        <taxon>Pandoravirus</taxon>
    </lineage>
</organism>
<reference evidence="2" key="1">
    <citation type="submission" date="2022-06" db="EMBL/GenBank/DDBJ databases">
        <authorList>
            <person name="Legendre M."/>
            <person name="Claverie J.-M."/>
            <person name="Alempic J.-M."/>
            <person name="Abergel C."/>
        </authorList>
    </citation>
    <scope>NUCLEOTIDE SEQUENCE</scope>
    <source>
        <strain evidence="2">Kuranda</strain>
    </source>
</reference>
<sequence length="146" mass="15137">MYRGPRAAFAKKSPVVASRRLAARGGHHAAPTSLRTNGRDGQGKGPAQAVSARDALDTLKFDVTIDCTRGWCNTMVSVLFGSCAGMLMSTEPAVVLTTSLVTAGTLYCFSVRADGDISPATEPVPPTTSSTPGSSVTAKSKHPTKL</sequence>
<feature type="region of interest" description="Disordered" evidence="1">
    <location>
        <begin position="22"/>
        <end position="50"/>
    </location>
</feature>
<protein>
    <submittedName>
        <fullName evidence="2">Orphan protein</fullName>
    </submittedName>
</protein>